<dbReference type="AlphaFoldDB" id="A0A820SJ75"/>
<dbReference type="PANTHER" id="PTHR46532">
    <property type="entry name" value="MALE FERTILITY FACTOR KL5"/>
    <property type="match status" value="1"/>
</dbReference>
<protein>
    <recommendedName>
        <fullName evidence="2">Dynein heavy chain linker domain-containing protein</fullName>
    </recommendedName>
</protein>
<evidence type="ECO:0000313" key="3">
    <source>
        <dbReference type="EMBL" id="CAF4453842.1"/>
    </source>
</evidence>
<feature type="domain" description="Dynein heavy chain linker" evidence="2">
    <location>
        <begin position="4"/>
        <end position="80"/>
    </location>
</feature>
<dbReference type="EMBL" id="CAJOAY010035869">
    <property type="protein sequence ID" value="CAF4453842.1"/>
    <property type="molecule type" value="Genomic_DNA"/>
</dbReference>
<dbReference type="InterPro" id="IPR042228">
    <property type="entry name" value="Dynein_linker_3"/>
</dbReference>
<dbReference type="GO" id="GO:0051959">
    <property type="term" value="F:dynein light intermediate chain binding"/>
    <property type="evidence" value="ECO:0007669"/>
    <property type="project" value="InterPro"/>
</dbReference>
<sequence length="127" mass="14516">RFFQASDPHTIKAHLLSVFDNIKTVRFHEKEYDKILTIESSEGETVDLEKPVKAEGNVELWLMSLLKESQKSLHGVIRQAYSALADLSSFSLIEFLNSYPSQVGLLCLQLIWTRDATYALRNAKTDR</sequence>
<organism evidence="3 4">
    <name type="scientific">Adineta steineri</name>
    <dbReference type="NCBI Taxonomy" id="433720"/>
    <lineage>
        <taxon>Eukaryota</taxon>
        <taxon>Metazoa</taxon>
        <taxon>Spiralia</taxon>
        <taxon>Gnathifera</taxon>
        <taxon>Rotifera</taxon>
        <taxon>Eurotatoria</taxon>
        <taxon>Bdelloidea</taxon>
        <taxon>Adinetida</taxon>
        <taxon>Adinetidae</taxon>
        <taxon>Adineta</taxon>
    </lineage>
</organism>
<name>A0A820SJ75_9BILA</name>
<accession>A0A820SJ75</accession>
<proteinExistence type="inferred from homology"/>
<dbReference type="Proteomes" id="UP000663881">
    <property type="component" value="Unassembled WGS sequence"/>
</dbReference>
<dbReference type="PANTHER" id="PTHR46532:SF4">
    <property type="entry name" value="AAA+ ATPASE DOMAIN-CONTAINING PROTEIN"/>
    <property type="match status" value="1"/>
</dbReference>
<comment type="similarity">
    <text evidence="1">Belongs to the dynein heavy chain family.</text>
</comment>
<dbReference type="InterPro" id="IPR026983">
    <property type="entry name" value="DHC"/>
</dbReference>
<dbReference type="GO" id="GO:0007018">
    <property type="term" value="P:microtubule-based movement"/>
    <property type="evidence" value="ECO:0007669"/>
    <property type="project" value="InterPro"/>
</dbReference>
<dbReference type="Pfam" id="PF08393">
    <property type="entry name" value="DHC_N2"/>
    <property type="match status" value="1"/>
</dbReference>
<evidence type="ECO:0000256" key="1">
    <source>
        <dbReference type="ARBA" id="ARBA00008887"/>
    </source>
</evidence>
<feature type="non-terminal residue" evidence="3">
    <location>
        <position position="1"/>
    </location>
</feature>
<dbReference type="Gene3D" id="3.20.180.20">
    <property type="entry name" value="Dynein heavy chain, N-terminal domain 2"/>
    <property type="match status" value="1"/>
</dbReference>
<evidence type="ECO:0000259" key="2">
    <source>
        <dbReference type="Pfam" id="PF08393"/>
    </source>
</evidence>
<gene>
    <name evidence="3" type="ORF">OKA104_LOCUS54309</name>
</gene>
<comment type="caution">
    <text evidence="3">The sequence shown here is derived from an EMBL/GenBank/DDBJ whole genome shotgun (WGS) entry which is preliminary data.</text>
</comment>
<feature type="non-terminal residue" evidence="3">
    <location>
        <position position="127"/>
    </location>
</feature>
<reference evidence="3" key="1">
    <citation type="submission" date="2021-02" db="EMBL/GenBank/DDBJ databases">
        <authorList>
            <person name="Nowell W R."/>
        </authorList>
    </citation>
    <scope>NUCLEOTIDE SEQUENCE</scope>
</reference>
<dbReference type="GO" id="GO:0005858">
    <property type="term" value="C:axonemal dynein complex"/>
    <property type="evidence" value="ECO:0007669"/>
    <property type="project" value="TreeGrafter"/>
</dbReference>
<evidence type="ECO:0000313" key="4">
    <source>
        <dbReference type="Proteomes" id="UP000663881"/>
    </source>
</evidence>
<dbReference type="GO" id="GO:0045505">
    <property type="term" value="F:dynein intermediate chain binding"/>
    <property type="evidence" value="ECO:0007669"/>
    <property type="project" value="InterPro"/>
</dbReference>
<dbReference type="InterPro" id="IPR013602">
    <property type="entry name" value="Dynein_heavy_linker"/>
</dbReference>